<sequence>MQIKNARSALITNYEVLRLLEENQQNQKLLQAQDLSIEYSESLRTVQFELTEYLKQTPVGSQTPAQVTNFLEAISQFDLTRAEKLQILNLRPKSAVEIYLVIEECEERFSEEDLENMINIIMQTLPRDDDYVMDEAEGEGYEEGEEEE</sequence>
<dbReference type="GO" id="GO:0000166">
    <property type="term" value="F:nucleotide binding"/>
    <property type="evidence" value="ECO:0007669"/>
    <property type="project" value="InterPro"/>
</dbReference>
<dbReference type="EMBL" id="KV921962">
    <property type="protein sequence ID" value="ORE04780.1"/>
    <property type="molecule type" value="Genomic_DNA"/>
</dbReference>
<dbReference type="InterPro" id="IPR038846">
    <property type="entry name" value="RPC9"/>
</dbReference>
<dbReference type="VEuPathDB" id="FungiDB:BCV72DRAFT_231037"/>
<dbReference type="SUPFAM" id="SSF47819">
    <property type="entry name" value="HRDC-like"/>
    <property type="match status" value="1"/>
</dbReference>
<evidence type="ECO:0000256" key="2">
    <source>
        <dbReference type="ARBA" id="ARBA00004413"/>
    </source>
</evidence>
<evidence type="ECO:0000256" key="7">
    <source>
        <dbReference type="ARBA" id="ARBA00023136"/>
    </source>
</evidence>
<comment type="subcellular location">
    <subcellularLocation>
        <location evidence="2">Cell membrane</location>
        <topology evidence="2">Peripheral membrane protein</topology>
        <orientation evidence="2">Cytoplasmic side</orientation>
    </subcellularLocation>
    <subcellularLocation>
        <location evidence="1">Nucleus</location>
    </subcellularLocation>
</comment>
<comment type="subunit">
    <text evidence="11">Component of the RNA polymerase III complex consisting of 17 subunits: a ten-subunit horseshoe-shaped catalytic core composed of POLR3A/RPC1, POLR3B/RPC2, POLR1C/RPAC1, POLR1D/RPAC2, POLR3K/RPC10, POLR2E/RPABC1, POLR2F/RPABC2, POLR2H/RPABC3, POLR2K/RPABC4 and POLR2L/RPABC5; a mobile stalk composed of two subunits POLR3H/RPC8 and CRCP/RPC9, protruding from the core and functioning primarily in transcription initiation; and additional subunits homologous to general transcription factors of the RNA polymerase II machinery, POLR3C/RPC3-POLR3F/RPC6-POLR3G/RPC7 heterotrimer required for transcription initiation and POLR3D/RPC4-POLR3E/RPC5 heterodimer involved in both transcription initiation and termination.</text>
</comment>
<dbReference type="PANTHER" id="PTHR15561:SF0">
    <property type="entry name" value="DNA-DIRECTED RNA POLYMERASE III SUBUNIT RPC9"/>
    <property type="match status" value="1"/>
</dbReference>
<dbReference type="InterPro" id="IPR005574">
    <property type="entry name" value="Rpb4/RPC9"/>
</dbReference>
<keyword evidence="7" id="KW-0472">Membrane</keyword>
<dbReference type="InterPro" id="IPR006590">
    <property type="entry name" value="RNA_pol_Rpb4/RPC9_core"/>
</dbReference>
<dbReference type="InterPro" id="IPR010997">
    <property type="entry name" value="HRDC-like_sf"/>
</dbReference>
<keyword evidence="5" id="KW-1003">Cell membrane</keyword>
<comment type="function">
    <text evidence="10">Accessory protein for the calcitonin gene-related peptide (CGRP) receptor. It modulates CGRP responsiveness in a variety of tissues.</text>
</comment>
<keyword evidence="6" id="KW-0240">DNA-directed RNA polymerase</keyword>
<evidence type="ECO:0000256" key="8">
    <source>
        <dbReference type="ARBA" id="ARBA00023163"/>
    </source>
</evidence>
<evidence type="ECO:0000256" key="6">
    <source>
        <dbReference type="ARBA" id="ARBA00022478"/>
    </source>
</evidence>
<evidence type="ECO:0000313" key="16">
    <source>
        <dbReference type="EMBL" id="ORE04780.1"/>
    </source>
</evidence>
<reference evidence="16" key="1">
    <citation type="journal article" date="2016" name="Proc. Natl. Acad. Sci. U.S.A.">
        <title>Lipid metabolic changes in an early divergent fungus govern the establishment of a mutualistic symbiosis with endobacteria.</title>
        <authorList>
            <person name="Lastovetsky O.A."/>
            <person name="Gaspar M.L."/>
            <person name="Mondo S.J."/>
            <person name="LaButti K.M."/>
            <person name="Sandor L."/>
            <person name="Grigoriev I.V."/>
            <person name="Henry S.A."/>
            <person name="Pawlowska T.E."/>
        </authorList>
    </citation>
    <scope>NUCLEOTIDE SEQUENCE [LARGE SCALE GENOMIC DNA]</scope>
    <source>
        <strain evidence="16">ATCC 52814</strain>
    </source>
</reference>
<name>A0A1X0QYD1_RHIZD</name>
<dbReference type="PANTHER" id="PTHR15561">
    <property type="entry name" value="CALCITONIN GENE-RELATED PEPTIDE-RECEPTOR COMPONENT PROTEIN"/>
    <property type="match status" value="1"/>
</dbReference>
<dbReference type="FunFam" id="1.20.1250.40:FF:000002">
    <property type="entry name" value="DNA-directed RNA polymerase III subunit RPC9"/>
    <property type="match status" value="1"/>
</dbReference>
<organism evidence="16">
    <name type="scientific">Rhizopus microsporus var. microsporus</name>
    <dbReference type="NCBI Taxonomy" id="86635"/>
    <lineage>
        <taxon>Eukaryota</taxon>
        <taxon>Fungi</taxon>
        <taxon>Fungi incertae sedis</taxon>
        <taxon>Mucoromycota</taxon>
        <taxon>Mucoromycotina</taxon>
        <taxon>Mucoromycetes</taxon>
        <taxon>Mucorales</taxon>
        <taxon>Mucorineae</taxon>
        <taxon>Rhizopodaceae</taxon>
        <taxon>Rhizopus</taxon>
    </lineage>
</organism>
<evidence type="ECO:0000256" key="13">
    <source>
        <dbReference type="ARBA" id="ARBA00073026"/>
    </source>
</evidence>
<feature type="compositionally biased region" description="Acidic residues" evidence="14">
    <location>
        <begin position="131"/>
        <end position="148"/>
    </location>
</feature>
<dbReference type="GO" id="GO:0006384">
    <property type="term" value="P:transcription initiation at RNA polymerase III promoter"/>
    <property type="evidence" value="ECO:0007669"/>
    <property type="project" value="InterPro"/>
</dbReference>
<keyword evidence="9" id="KW-0539">Nucleus</keyword>
<proteinExistence type="inferred from homology"/>
<evidence type="ECO:0000256" key="11">
    <source>
        <dbReference type="ARBA" id="ARBA00044007"/>
    </source>
</evidence>
<evidence type="ECO:0000256" key="9">
    <source>
        <dbReference type="ARBA" id="ARBA00023242"/>
    </source>
</evidence>
<comment type="similarity">
    <text evidence="3">Belongs to the eukaryotic RPC9 RNA polymerase subunit family.</text>
</comment>
<gene>
    <name evidence="16" type="ORF">BCV72DRAFT_231037</name>
</gene>
<comment type="function">
    <text evidence="12">DNA-dependent RNA polymerase catalyzes the transcription of DNA into RNA using the four ribonucleoside triphosphates as substrates. Specific peripheric component of RNA polymerase III (Pol III) which synthesizes small non-coding RNAs including 5S rRNA, snRNAs, tRNAs and miRNAs from at least 500 distinct genomic loci. With POLR3H/RPC8 forms a mobile stalk that protrudes from Pol III core and functions primarily in transcription initiation. Pol III plays a key role in sensing and limiting infection by intracellular bacteria and DNA viruses. Acts as nuclear and cytosolic DNA sensor involved in innate immune response. Can sense non-self dsDNA that serves as template for transcription into dsRNA. The non-self RNA polymerase III transcripts, such as Epstein-Barr virus-encoded RNAs (EBERs) induce type I interferon and NF-kappa-B through the RIG-I pathway.</text>
</comment>
<feature type="domain" description="RNA polymerase Rpb4/RPC9 core" evidence="15">
    <location>
        <begin position="1"/>
        <end position="128"/>
    </location>
</feature>
<dbReference type="Proteomes" id="UP000242414">
    <property type="component" value="Unassembled WGS sequence"/>
</dbReference>
<dbReference type="InterPro" id="IPR038324">
    <property type="entry name" value="Rpb4/RPC9_sf"/>
</dbReference>
<accession>A0A1X0QYD1</accession>
<evidence type="ECO:0000259" key="15">
    <source>
        <dbReference type="SMART" id="SM00657"/>
    </source>
</evidence>
<protein>
    <recommendedName>
        <fullName evidence="4">DNA-directed RNA polymerase III subunit RPC9</fullName>
    </recommendedName>
    <alternativeName>
        <fullName evidence="13">DNA-directed RNA polymerase III subunit rpc9</fullName>
    </alternativeName>
</protein>
<dbReference type="SMART" id="SM00657">
    <property type="entry name" value="RPOL4c"/>
    <property type="match status" value="1"/>
</dbReference>
<evidence type="ECO:0000256" key="1">
    <source>
        <dbReference type="ARBA" id="ARBA00004123"/>
    </source>
</evidence>
<evidence type="ECO:0000256" key="12">
    <source>
        <dbReference type="ARBA" id="ARBA00045808"/>
    </source>
</evidence>
<evidence type="ECO:0000256" key="10">
    <source>
        <dbReference type="ARBA" id="ARBA00043924"/>
    </source>
</evidence>
<dbReference type="AlphaFoldDB" id="A0A1X0QYD1"/>
<evidence type="ECO:0000256" key="4">
    <source>
        <dbReference type="ARBA" id="ARBA00016672"/>
    </source>
</evidence>
<dbReference type="Pfam" id="PF03874">
    <property type="entry name" value="RNA_pol_Rpb4"/>
    <property type="match status" value="1"/>
</dbReference>
<dbReference type="GO" id="GO:0005666">
    <property type="term" value="C:RNA polymerase III complex"/>
    <property type="evidence" value="ECO:0007669"/>
    <property type="project" value="InterPro"/>
</dbReference>
<evidence type="ECO:0000256" key="3">
    <source>
        <dbReference type="ARBA" id="ARBA00006898"/>
    </source>
</evidence>
<evidence type="ECO:0000256" key="14">
    <source>
        <dbReference type="SAM" id="MobiDB-lite"/>
    </source>
</evidence>
<evidence type="ECO:0000256" key="5">
    <source>
        <dbReference type="ARBA" id="ARBA00022475"/>
    </source>
</evidence>
<dbReference type="Gene3D" id="1.20.1250.40">
    <property type="match status" value="1"/>
</dbReference>
<keyword evidence="8" id="KW-0804">Transcription</keyword>
<dbReference type="GO" id="GO:0005886">
    <property type="term" value="C:plasma membrane"/>
    <property type="evidence" value="ECO:0007669"/>
    <property type="project" value="UniProtKB-SubCell"/>
</dbReference>
<feature type="region of interest" description="Disordered" evidence="14">
    <location>
        <begin position="129"/>
        <end position="148"/>
    </location>
</feature>
<dbReference type="OrthoDB" id="1746530at2759"/>